<sequence>MERDAGGEELNLFQLGKFTLHSGEESHFKIDCDALTDEDIECIAYLLARRVGLFSHVIGIPRGGLRLAKALDKYSEPYGPTVIVDDVLATGGSMDEMMMRHSYT</sequence>
<dbReference type="Gene3D" id="3.40.50.2020">
    <property type="match status" value="1"/>
</dbReference>
<dbReference type="EMBL" id="LAZR01003471">
    <property type="protein sequence ID" value="KKN17970.1"/>
    <property type="molecule type" value="Genomic_DNA"/>
</dbReference>
<feature type="non-terminal residue" evidence="1">
    <location>
        <position position="104"/>
    </location>
</feature>
<dbReference type="SUPFAM" id="SSF53271">
    <property type="entry name" value="PRTase-like"/>
    <property type="match status" value="1"/>
</dbReference>
<organism evidence="1">
    <name type="scientific">marine sediment metagenome</name>
    <dbReference type="NCBI Taxonomy" id="412755"/>
    <lineage>
        <taxon>unclassified sequences</taxon>
        <taxon>metagenomes</taxon>
        <taxon>ecological metagenomes</taxon>
    </lineage>
</organism>
<dbReference type="CDD" id="cd06223">
    <property type="entry name" value="PRTases_typeI"/>
    <property type="match status" value="1"/>
</dbReference>
<dbReference type="InterPro" id="IPR000836">
    <property type="entry name" value="PRTase_dom"/>
</dbReference>
<dbReference type="InterPro" id="IPR029057">
    <property type="entry name" value="PRTase-like"/>
</dbReference>
<gene>
    <name evidence="1" type="ORF">LCGC14_0960280</name>
</gene>
<dbReference type="AlphaFoldDB" id="A0A0F9NEL8"/>
<proteinExistence type="predicted"/>
<accession>A0A0F9NEL8</accession>
<evidence type="ECO:0000313" key="1">
    <source>
        <dbReference type="EMBL" id="KKN17970.1"/>
    </source>
</evidence>
<protein>
    <recommendedName>
        <fullName evidence="2">Phosphoribosyltransferase domain-containing protein</fullName>
    </recommendedName>
</protein>
<comment type="caution">
    <text evidence="1">The sequence shown here is derived from an EMBL/GenBank/DDBJ whole genome shotgun (WGS) entry which is preliminary data.</text>
</comment>
<evidence type="ECO:0008006" key="2">
    <source>
        <dbReference type="Google" id="ProtNLM"/>
    </source>
</evidence>
<name>A0A0F9NEL8_9ZZZZ</name>
<reference evidence="1" key="1">
    <citation type="journal article" date="2015" name="Nature">
        <title>Complex archaea that bridge the gap between prokaryotes and eukaryotes.</title>
        <authorList>
            <person name="Spang A."/>
            <person name="Saw J.H."/>
            <person name="Jorgensen S.L."/>
            <person name="Zaremba-Niedzwiedzka K."/>
            <person name="Martijn J."/>
            <person name="Lind A.E."/>
            <person name="van Eijk R."/>
            <person name="Schleper C."/>
            <person name="Guy L."/>
            <person name="Ettema T.J."/>
        </authorList>
    </citation>
    <scope>NUCLEOTIDE SEQUENCE</scope>
</reference>